<gene>
    <name evidence="2" type="primary">Arsi</name>
    <name evidence="2" type="ORF">L345_04893</name>
</gene>
<proteinExistence type="predicted"/>
<dbReference type="EMBL" id="AZIM01000792">
    <property type="protein sequence ID" value="ETE69314.1"/>
    <property type="molecule type" value="Genomic_DNA"/>
</dbReference>
<organism evidence="2 3">
    <name type="scientific">Ophiophagus hannah</name>
    <name type="common">King cobra</name>
    <name type="synonym">Naja hannah</name>
    <dbReference type="NCBI Taxonomy" id="8665"/>
    <lineage>
        <taxon>Eukaryota</taxon>
        <taxon>Metazoa</taxon>
        <taxon>Chordata</taxon>
        <taxon>Craniata</taxon>
        <taxon>Vertebrata</taxon>
        <taxon>Euteleostomi</taxon>
        <taxon>Lepidosauria</taxon>
        <taxon>Squamata</taxon>
        <taxon>Bifurcata</taxon>
        <taxon>Unidentata</taxon>
        <taxon>Episquamata</taxon>
        <taxon>Toxicofera</taxon>
        <taxon>Serpentes</taxon>
        <taxon>Colubroidea</taxon>
        <taxon>Elapidae</taxon>
        <taxon>Elapinae</taxon>
        <taxon>Ophiophagus</taxon>
    </lineage>
</organism>
<feature type="compositionally biased region" description="Basic residues" evidence="1">
    <location>
        <begin position="270"/>
        <end position="285"/>
    </location>
</feature>
<comment type="caution">
    <text evidence="2">The sequence shown here is derived from an EMBL/GenBank/DDBJ whole genome shotgun (WGS) entry which is preliminary data.</text>
</comment>
<evidence type="ECO:0000313" key="3">
    <source>
        <dbReference type="Proteomes" id="UP000018936"/>
    </source>
</evidence>
<feature type="compositionally biased region" description="Acidic residues" evidence="1">
    <location>
        <begin position="257"/>
        <end position="266"/>
    </location>
</feature>
<feature type="region of interest" description="Disordered" evidence="1">
    <location>
        <begin position="242"/>
        <end position="285"/>
    </location>
</feature>
<evidence type="ECO:0000256" key="1">
    <source>
        <dbReference type="SAM" id="MobiDB-lite"/>
    </source>
</evidence>
<feature type="non-terminal residue" evidence="2">
    <location>
        <position position="1"/>
    </location>
</feature>
<name>V8P420_OPHHA</name>
<evidence type="ECO:0000313" key="2">
    <source>
        <dbReference type="EMBL" id="ETE69314.1"/>
    </source>
</evidence>
<protein>
    <submittedName>
        <fullName evidence="2">Arylsulfatase I</fullName>
    </submittedName>
</protein>
<accession>V8P420</accession>
<keyword evidence="3" id="KW-1185">Reference proteome</keyword>
<reference evidence="2 3" key="1">
    <citation type="journal article" date="2013" name="Proc. Natl. Acad. Sci. U.S.A.">
        <title>The king cobra genome reveals dynamic gene evolution and adaptation in the snake venom system.</title>
        <authorList>
            <person name="Vonk F.J."/>
            <person name="Casewell N.R."/>
            <person name="Henkel C.V."/>
            <person name="Heimberg A.M."/>
            <person name="Jansen H.J."/>
            <person name="McCleary R.J."/>
            <person name="Kerkkamp H.M."/>
            <person name="Vos R.A."/>
            <person name="Guerreiro I."/>
            <person name="Calvete J.J."/>
            <person name="Wuster W."/>
            <person name="Woods A.E."/>
            <person name="Logan J.M."/>
            <person name="Harrison R.A."/>
            <person name="Castoe T.A."/>
            <person name="de Koning A.P."/>
            <person name="Pollock D.D."/>
            <person name="Yandell M."/>
            <person name="Calderon D."/>
            <person name="Renjifo C."/>
            <person name="Currier R.B."/>
            <person name="Salgado D."/>
            <person name="Pla D."/>
            <person name="Sanz L."/>
            <person name="Hyder A.S."/>
            <person name="Ribeiro J.M."/>
            <person name="Arntzen J.W."/>
            <person name="van den Thillart G.E."/>
            <person name="Boetzer M."/>
            <person name="Pirovano W."/>
            <person name="Dirks R.P."/>
            <person name="Spaink H.P."/>
            <person name="Duboule D."/>
            <person name="McGlinn E."/>
            <person name="Kini R.M."/>
            <person name="Richardson M.K."/>
        </authorList>
    </citation>
    <scope>NUCLEOTIDE SEQUENCE</scope>
    <source>
        <tissue evidence="2">Blood</tissue>
    </source>
</reference>
<sequence>MSSPGVSNLGHFKTCGLQLLEFWELKSISLKMAMVGDPWSSLMKRRARGDMTAVFQYLRGCHKEEAVKLFSKAPEYKKQRMETNQGEKQPRAKLLRRDWSTTCLKWYRASCLSRGWIEGLRASKWFTLPLPISRNRDSFEGHGCPLTNRGCKDNLLKATHLCPKDMQLHTVDLATKTQQLVLALSVVLTRPLWFANPASQKYNTKTGMTSSRGHCSPMAKGSRFPAMGLAIRRWAKCKTADPTIFGGGGGGEGGKQEEEEEQEEGEEGRKRGRKKRRRRKRGGRG</sequence>
<dbReference type="Proteomes" id="UP000018936">
    <property type="component" value="Unassembled WGS sequence"/>
</dbReference>
<dbReference type="AlphaFoldDB" id="V8P420"/>